<dbReference type="InterPro" id="IPR011989">
    <property type="entry name" value="ARM-like"/>
</dbReference>
<sequence length="234" mass="26954">MRFLMGICILFFSVCSAQEAEESRLAQLEKKVAAIQDFLSLELQNLKNDLKQQNQRSEILRKRNNFLLKKVKFLESKVKDLEAQILHNKVKNISQPQQKTVTETEEPVEQQVKFKDKKLQLLSEEIVSPNPDIRMGAVIQLGSVNTKEALQVLKKALQDKNPYVKVLACKIALQKNDKTITNDLFALLNDEDKEVRKHANLALETITNTQVGFEHNSSKTTRDEKILEWKKKIK</sequence>
<dbReference type="SUPFAM" id="SSF48371">
    <property type="entry name" value="ARM repeat"/>
    <property type="match status" value="1"/>
</dbReference>
<dbReference type="EMBL" id="AP019860">
    <property type="protein sequence ID" value="BBM86437.1"/>
    <property type="molecule type" value="Genomic_DNA"/>
</dbReference>
<evidence type="ECO:0008006" key="4">
    <source>
        <dbReference type="Google" id="ProtNLM"/>
    </source>
</evidence>
<proteinExistence type="predicted"/>
<dbReference type="KEGG" id="uam:UABAM_04823"/>
<keyword evidence="1" id="KW-0175">Coiled coil</keyword>
<keyword evidence="3" id="KW-1185">Reference proteome</keyword>
<gene>
    <name evidence="2" type="ORF">UABAM_04823</name>
</gene>
<accession>A0A5S9F531</accession>
<dbReference type="Pfam" id="PF13646">
    <property type="entry name" value="HEAT_2"/>
    <property type="match status" value="1"/>
</dbReference>
<dbReference type="Gene3D" id="1.25.10.10">
    <property type="entry name" value="Leucine-rich Repeat Variant"/>
    <property type="match status" value="1"/>
</dbReference>
<organism evidence="2 3">
    <name type="scientific">Uabimicrobium amorphum</name>
    <dbReference type="NCBI Taxonomy" id="2596890"/>
    <lineage>
        <taxon>Bacteria</taxon>
        <taxon>Pseudomonadati</taxon>
        <taxon>Planctomycetota</taxon>
        <taxon>Candidatus Uabimicrobiia</taxon>
        <taxon>Candidatus Uabimicrobiales</taxon>
        <taxon>Candidatus Uabimicrobiaceae</taxon>
        <taxon>Candidatus Uabimicrobium</taxon>
    </lineage>
</organism>
<protein>
    <recommendedName>
        <fullName evidence="4">HEAT repeat domain-containing protein</fullName>
    </recommendedName>
</protein>
<dbReference type="Proteomes" id="UP000326354">
    <property type="component" value="Chromosome"/>
</dbReference>
<feature type="coiled-coil region" evidence="1">
    <location>
        <begin position="36"/>
        <end position="84"/>
    </location>
</feature>
<evidence type="ECO:0000313" key="2">
    <source>
        <dbReference type="EMBL" id="BBM86437.1"/>
    </source>
</evidence>
<dbReference type="RefSeq" id="WP_151970493.1">
    <property type="nucleotide sequence ID" value="NZ_AP019860.1"/>
</dbReference>
<reference evidence="2 3" key="1">
    <citation type="submission" date="2019-08" db="EMBL/GenBank/DDBJ databases">
        <title>Complete genome sequence of Candidatus Uab amorphum.</title>
        <authorList>
            <person name="Shiratori T."/>
            <person name="Suzuki S."/>
            <person name="Kakizawa Y."/>
            <person name="Ishida K."/>
        </authorList>
    </citation>
    <scope>NUCLEOTIDE SEQUENCE [LARGE SCALE GENOMIC DNA]</scope>
    <source>
        <strain evidence="2 3">SRT547</strain>
    </source>
</reference>
<name>A0A5S9F531_UABAM</name>
<dbReference type="InterPro" id="IPR016024">
    <property type="entry name" value="ARM-type_fold"/>
</dbReference>
<evidence type="ECO:0000313" key="3">
    <source>
        <dbReference type="Proteomes" id="UP000326354"/>
    </source>
</evidence>
<dbReference type="AlphaFoldDB" id="A0A5S9F531"/>
<evidence type="ECO:0000256" key="1">
    <source>
        <dbReference type="SAM" id="Coils"/>
    </source>
</evidence>